<dbReference type="Proteomes" id="UP000240424">
    <property type="component" value="Unassembled WGS sequence"/>
</dbReference>
<reference evidence="2 3" key="1">
    <citation type="submission" date="2017-01" db="EMBL/GenBank/DDBJ databases">
        <authorList>
            <consortium name="Urmite Genomes"/>
        </authorList>
    </citation>
    <scope>NUCLEOTIDE SEQUENCE [LARGE SCALE GENOMIC DNA]</scope>
    <source>
        <strain evidence="2 3">AB215</strain>
    </source>
</reference>
<name>A0A2U3PG54_9MYCO</name>
<organism evidence="2 3">
    <name type="scientific">Mycobacterium numidiamassiliense</name>
    <dbReference type="NCBI Taxonomy" id="1841861"/>
    <lineage>
        <taxon>Bacteria</taxon>
        <taxon>Bacillati</taxon>
        <taxon>Actinomycetota</taxon>
        <taxon>Actinomycetes</taxon>
        <taxon>Mycobacteriales</taxon>
        <taxon>Mycobacteriaceae</taxon>
        <taxon>Mycobacterium</taxon>
    </lineage>
</organism>
<sequence>MSDWLRVLPQLPDRVLKNDSPFSSARGHRAFQPAESCAEPELRRLS</sequence>
<evidence type="ECO:0000256" key="1">
    <source>
        <dbReference type="SAM" id="MobiDB-lite"/>
    </source>
</evidence>
<evidence type="ECO:0000313" key="3">
    <source>
        <dbReference type="Proteomes" id="UP000240424"/>
    </source>
</evidence>
<feature type="region of interest" description="Disordered" evidence="1">
    <location>
        <begin position="16"/>
        <end position="46"/>
    </location>
</feature>
<proteinExistence type="predicted"/>
<dbReference type="STRING" id="1841861.GCA_900157365_03239"/>
<keyword evidence="3" id="KW-1185">Reference proteome</keyword>
<gene>
    <name evidence="2" type="ORF">MNAB215_4919</name>
</gene>
<evidence type="ECO:0000313" key="2">
    <source>
        <dbReference type="EMBL" id="SPM42699.1"/>
    </source>
</evidence>
<accession>A0A2U3PG54</accession>
<protein>
    <submittedName>
        <fullName evidence="2">Mycobacterium numidiamassiliense ORFan</fullName>
    </submittedName>
</protein>
<dbReference type="AlphaFoldDB" id="A0A2U3PG54"/>
<dbReference type="EMBL" id="FUEZ01000004">
    <property type="protein sequence ID" value="SPM42699.1"/>
    <property type="molecule type" value="Genomic_DNA"/>
</dbReference>